<evidence type="ECO:0000313" key="2">
    <source>
        <dbReference type="Proteomes" id="UP001500804"/>
    </source>
</evidence>
<sequence length="110" mass="11843">MGRTAQRRAPRGAPARPFGLPGIAGKWLCCNQGSRDSLLFELFLAVVESTLSHHYEVLREAGLTCTHVNGRTRELEERFPGLLEFLSAAVARELPATAAPGDGSRRGGQG</sequence>
<reference evidence="2" key="1">
    <citation type="journal article" date="2019" name="Int. J. Syst. Evol. Microbiol.">
        <title>The Global Catalogue of Microorganisms (GCM) 10K type strain sequencing project: providing services to taxonomists for standard genome sequencing and annotation.</title>
        <authorList>
            <consortium name="The Broad Institute Genomics Platform"/>
            <consortium name="The Broad Institute Genome Sequencing Center for Infectious Disease"/>
            <person name="Wu L."/>
            <person name="Ma J."/>
        </authorList>
    </citation>
    <scope>NUCLEOTIDE SEQUENCE [LARGE SCALE GENOMIC DNA]</scope>
    <source>
        <strain evidence="2">JCM 18302</strain>
    </source>
</reference>
<proteinExistence type="predicted"/>
<accession>A0ABP9NKD6</accession>
<comment type="caution">
    <text evidence="1">The sequence shown here is derived from an EMBL/GenBank/DDBJ whole genome shotgun (WGS) entry which is preliminary data.</text>
</comment>
<dbReference type="Proteomes" id="UP001500804">
    <property type="component" value="Unassembled WGS sequence"/>
</dbReference>
<protein>
    <submittedName>
        <fullName evidence="1">Uncharacterized protein</fullName>
    </submittedName>
</protein>
<evidence type="ECO:0000313" key="1">
    <source>
        <dbReference type="EMBL" id="GAA5124439.1"/>
    </source>
</evidence>
<name>A0ABP9NKD6_9PSEU</name>
<gene>
    <name evidence="1" type="ORF">GCM10023320_37540</name>
</gene>
<dbReference type="EMBL" id="BAABJO010000013">
    <property type="protein sequence ID" value="GAA5124439.1"/>
    <property type="molecule type" value="Genomic_DNA"/>
</dbReference>
<organism evidence="1 2">
    <name type="scientific">Pseudonocardia adelaidensis</name>
    <dbReference type="NCBI Taxonomy" id="648754"/>
    <lineage>
        <taxon>Bacteria</taxon>
        <taxon>Bacillati</taxon>
        <taxon>Actinomycetota</taxon>
        <taxon>Actinomycetes</taxon>
        <taxon>Pseudonocardiales</taxon>
        <taxon>Pseudonocardiaceae</taxon>
        <taxon>Pseudonocardia</taxon>
    </lineage>
</organism>
<keyword evidence="2" id="KW-1185">Reference proteome</keyword>